<dbReference type="PANTHER" id="PTHR31014:SF0">
    <property type="entry name" value="MITOCHONDRIAL TRANSLATION SYSTEM COMPONENT PET127-RELATED"/>
    <property type="match status" value="1"/>
</dbReference>
<dbReference type="Pfam" id="PF08634">
    <property type="entry name" value="Pet127"/>
    <property type="match status" value="1"/>
</dbReference>
<feature type="region of interest" description="Disordered" evidence="1">
    <location>
        <begin position="504"/>
        <end position="532"/>
    </location>
</feature>
<name>A0A9W7XMW7_9FUNG</name>
<feature type="compositionally biased region" description="Basic residues" evidence="1">
    <location>
        <begin position="780"/>
        <end position="789"/>
    </location>
</feature>
<evidence type="ECO:0000313" key="3">
    <source>
        <dbReference type="Proteomes" id="UP001145021"/>
    </source>
</evidence>
<accession>A0A9W7XMW7</accession>
<comment type="caution">
    <text evidence="2">The sequence shown here is derived from an EMBL/GenBank/DDBJ whole genome shotgun (WGS) entry which is preliminary data.</text>
</comment>
<keyword evidence="3" id="KW-1185">Reference proteome</keyword>
<gene>
    <name evidence="2" type="ORF">LPJ64_001975</name>
</gene>
<evidence type="ECO:0000313" key="2">
    <source>
        <dbReference type="EMBL" id="KAJ1646524.1"/>
    </source>
</evidence>
<organism evidence="2 3">
    <name type="scientific">Coemansia asiatica</name>
    <dbReference type="NCBI Taxonomy" id="1052880"/>
    <lineage>
        <taxon>Eukaryota</taxon>
        <taxon>Fungi</taxon>
        <taxon>Fungi incertae sedis</taxon>
        <taxon>Zoopagomycota</taxon>
        <taxon>Kickxellomycotina</taxon>
        <taxon>Kickxellomycetes</taxon>
        <taxon>Kickxellales</taxon>
        <taxon>Kickxellaceae</taxon>
        <taxon>Coemansia</taxon>
    </lineage>
</organism>
<feature type="compositionally biased region" description="Polar residues" evidence="1">
    <location>
        <begin position="743"/>
        <end position="767"/>
    </location>
</feature>
<dbReference type="GO" id="GO:0005740">
    <property type="term" value="C:mitochondrial envelope"/>
    <property type="evidence" value="ECO:0007669"/>
    <property type="project" value="TreeGrafter"/>
</dbReference>
<dbReference type="PANTHER" id="PTHR31014">
    <property type="entry name" value="MITOCHONDRIAL TRANSLATION SYSTEM COMPONENT PET127-RELATED"/>
    <property type="match status" value="1"/>
</dbReference>
<feature type="region of interest" description="Disordered" evidence="1">
    <location>
        <begin position="679"/>
        <end position="789"/>
    </location>
</feature>
<proteinExistence type="predicted"/>
<dbReference type="GO" id="GO:0000964">
    <property type="term" value="P:mitochondrial RNA 5'-end processing"/>
    <property type="evidence" value="ECO:0007669"/>
    <property type="project" value="TreeGrafter"/>
</dbReference>
<reference evidence="2" key="1">
    <citation type="submission" date="2022-07" db="EMBL/GenBank/DDBJ databases">
        <title>Phylogenomic reconstructions and comparative analyses of Kickxellomycotina fungi.</title>
        <authorList>
            <person name="Reynolds N.K."/>
            <person name="Stajich J.E."/>
            <person name="Barry K."/>
            <person name="Grigoriev I.V."/>
            <person name="Crous P."/>
            <person name="Smith M.E."/>
        </authorList>
    </citation>
    <scope>NUCLEOTIDE SEQUENCE</scope>
    <source>
        <strain evidence="2">NBRC 105413</strain>
    </source>
</reference>
<dbReference type="InterPro" id="IPR013943">
    <property type="entry name" value="Pet127"/>
</dbReference>
<feature type="compositionally biased region" description="Basic and acidic residues" evidence="1">
    <location>
        <begin position="686"/>
        <end position="698"/>
    </location>
</feature>
<sequence>MANQLLRLRCHGNVLLNVLGQGKRVPTTLLSKRPLTNANDNKETKEDASKGDLIEKISVVDTPPVYTKKEAEEIEEVINRNASRAGSRTEYVNEREPVVVHEMSYPISTNKWYRVVPESDDFIQVGKSHIKRVPKLEHGLERVLFSPGVHCLEDPHSGVYNFDPYIRNITQPDEFDYEKLTPYITSSKDKALINYARNCKKRFVGSTSSMTHVLSHLYFAISAGKRPDISSLSMAFADMPTNFTRGMRYPASIALRYHDGVYGIDADKSFDVKDSILSILGKSLEKLLTSSPKEFEMYKKQNSWKVKEIPEENYHYTKFDEFVLRSQLDCRDDRLPRKTFDLKTRGSLAIRMDIQNYEISKGYQIKTMKGRMQSFEREYYDMVRSAFLKYNFQTRIGNMDGIFVAYHNTARMFGFQYISRREMDNVIFGNESTGNKAFKSVLILLGKLLRTITDQFSKQDIRVTFDSTSGGGKLGIWVEVVNDQAEEAAAQQYEELGIFNPKAMRSKRKKQQTMEAENRDPFATSDPLDKSNLDKVAQEELDDELDDVEPDPMDYIYVNDKQPIMYYVVETFSTYMDQDTDSPVTVKNMDEEWYINWKLTKERLEPAEMARRYRRLRLRQATYFERASPDTPEEDLSPMIKILRRISRRDLWRNREPRGKVIVNRSRLPNARVIRASVASDTNQALEEKTEEDQSAKEKSKHLSAKRQESGRSKKPSTGSTTKNTEKRRRKPKSKASDADGVSKTSDASNKSANSESSPPAKSTTGHSKIGMVKEMGFRAQKKNKKVDN</sequence>
<dbReference type="AlphaFoldDB" id="A0A9W7XMW7"/>
<dbReference type="Proteomes" id="UP001145021">
    <property type="component" value="Unassembled WGS sequence"/>
</dbReference>
<evidence type="ECO:0000256" key="1">
    <source>
        <dbReference type="SAM" id="MobiDB-lite"/>
    </source>
</evidence>
<protein>
    <submittedName>
        <fullName evidence="2">Uncharacterized protein</fullName>
    </submittedName>
</protein>
<dbReference type="EMBL" id="JANBOH010000057">
    <property type="protein sequence ID" value="KAJ1646524.1"/>
    <property type="molecule type" value="Genomic_DNA"/>
</dbReference>